<dbReference type="AlphaFoldDB" id="A0A9X1XED7"/>
<protein>
    <submittedName>
        <fullName evidence="2">Uncharacterized protein</fullName>
    </submittedName>
</protein>
<dbReference type="Proteomes" id="UP001139011">
    <property type="component" value="Unassembled WGS sequence"/>
</dbReference>
<comment type="caution">
    <text evidence="2">The sequence shown here is derived from an EMBL/GenBank/DDBJ whole genome shotgun (WGS) entry which is preliminary data.</text>
</comment>
<keyword evidence="1" id="KW-0812">Transmembrane</keyword>
<feature type="transmembrane region" description="Helical" evidence="1">
    <location>
        <begin position="39"/>
        <end position="54"/>
    </location>
</feature>
<reference evidence="2" key="1">
    <citation type="submission" date="2021-09" db="EMBL/GenBank/DDBJ databases">
        <title>Genome analysis of Fictibacillus sp. KIGAM418 isolated from marine sediment.</title>
        <authorList>
            <person name="Seo M.-J."/>
            <person name="Cho E.-S."/>
            <person name="Hwang C.Y."/>
        </authorList>
    </citation>
    <scope>NUCLEOTIDE SEQUENCE</scope>
    <source>
        <strain evidence="2">KIGAM418</strain>
    </source>
</reference>
<keyword evidence="3" id="KW-1185">Reference proteome</keyword>
<evidence type="ECO:0000313" key="3">
    <source>
        <dbReference type="Proteomes" id="UP001139011"/>
    </source>
</evidence>
<evidence type="ECO:0000256" key="1">
    <source>
        <dbReference type="SAM" id="Phobius"/>
    </source>
</evidence>
<sequence>MEMMNLHLRFMGNKLSWLLACFSVLFVMAAGHTMGGWLGILLINILWVLLYCSVS</sequence>
<keyword evidence="1" id="KW-1133">Transmembrane helix</keyword>
<evidence type="ECO:0000313" key="2">
    <source>
        <dbReference type="EMBL" id="MCK6258320.1"/>
    </source>
</evidence>
<name>A0A9X1XED7_9BACL</name>
<dbReference type="EMBL" id="JAIWJX010000002">
    <property type="protein sequence ID" value="MCK6258320.1"/>
    <property type="molecule type" value="Genomic_DNA"/>
</dbReference>
<keyword evidence="1" id="KW-0472">Membrane</keyword>
<proteinExistence type="predicted"/>
<organism evidence="2 3">
    <name type="scientific">Fictibacillus marinisediminis</name>
    <dbReference type="NCBI Taxonomy" id="2878389"/>
    <lineage>
        <taxon>Bacteria</taxon>
        <taxon>Bacillati</taxon>
        <taxon>Bacillota</taxon>
        <taxon>Bacilli</taxon>
        <taxon>Bacillales</taxon>
        <taxon>Fictibacillaceae</taxon>
        <taxon>Fictibacillus</taxon>
    </lineage>
</organism>
<gene>
    <name evidence="2" type="ORF">LCY76_17235</name>
</gene>
<accession>A0A9X1XED7</accession>
<dbReference type="RefSeq" id="WP_248253637.1">
    <property type="nucleotide sequence ID" value="NZ_JAIWJX010000002.1"/>
</dbReference>